<reference evidence="1 2" key="1">
    <citation type="submission" date="2020-08" db="EMBL/GenBank/DDBJ databases">
        <title>Genomic Encyclopedia of Type Strains, Phase III (KMG-III): the genomes of soil and plant-associated and newly described type strains.</title>
        <authorList>
            <person name="Whitman W."/>
        </authorList>
    </citation>
    <scope>NUCLEOTIDE SEQUENCE [LARGE SCALE GENOMIC DNA]</scope>
    <source>
        <strain evidence="1 2">CECT 8712</strain>
    </source>
</reference>
<evidence type="ECO:0000313" key="1">
    <source>
        <dbReference type="EMBL" id="MBB6119475.1"/>
    </source>
</evidence>
<gene>
    <name evidence="1" type="ORF">FHS13_001424</name>
</gene>
<evidence type="ECO:0008006" key="3">
    <source>
        <dbReference type="Google" id="ProtNLM"/>
    </source>
</evidence>
<sequence length="144" mass="16773">MDASQQEKLVREMALEILEGAPRGWSVMKYRYEHIGRAGAGENLVTFEDGETKRKRQPYSVIEKAISLKEGMYEKGKGTWFSMELKITRPGKFRAEFNYDREADIHPLPVSADSYALEMRKFPRDPEYIPGWLQEKLREARGKQ</sequence>
<dbReference type="InterPro" id="IPR036170">
    <property type="entry name" value="YezG-like_sf"/>
</dbReference>
<dbReference type="EMBL" id="JACHJO010000004">
    <property type="protein sequence ID" value="MBB6119475.1"/>
    <property type="molecule type" value="Genomic_DNA"/>
</dbReference>
<evidence type="ECO:0000313" key="2">
    <source>
        <dbReference type="Proteomes" id="UP000536604"/>
    </source>
</evidence>
<dbReference type="RefSeq" id="WP_246404808.1">
    <property type="nucleotide sequence ID" value="NZ_JACHJO010000004.1"/>
</dbReference>
<organism evidence="1 2">
    <name type="scientific">Nocardiopsis algeriensis</name>
    <dbReference type="NCBI Taxonomy" id="1478215"/>
    <lineage>
        <taxon>Bacteria</taxon>
        <taxon>Bacillati</taxon>
        <taxon>Actinomycetota</taxon>
        <taxon>Actinomycetes</taxon>
        <taxon>Streptosporangiales</taxon>
        <taxon>Nocardiopsidaceae</taxon>
        <taxon>Nocardiopsis</taxon>
    </lineage>
</organism>
<name>A0A841IS85_9ACTN</name>
<protein>
    <recommendedName>
        <fullName evidence="3">DUF600 family protein</fullName>
    </recommendedName>
</protein>
<dbReference type="Proteomes" id="UP000536604">
    <property type="component" value="Unassembled WGS sequence"/>
</dbReference>
<dbReference type="SUPFAM" id="SSF160424">
    <property type="entry name" value="BH3703-like"/>
    <property type="match status" value="1"/>
</dbReference>
<keyword evidence="2" id="KW-1185">Reference proteome</keyword>
<dbReference type="AlphaFoldDB" id="A0A841IS85"/>
<accession>A0A841IS85</accession>
<comment type="caution">
    <text evidence="1">The sequence shown here is derived from an EMBL/GenBank/DDBJ whole genome shotgun (WGS) entry which is preliminary data.</text>
</comment>
<proteinExistence type="predicted"/>